<evidence type="ECO:0000256" key="1">
    <source>
        <dbReference type="SAM" id="MobiDB-lite"/>
    </source>
</evidence>
<feature type="compositionally biased region" description="Polar residues" evidence="1">
    <location>
        <begin position="50"/>
        <end position="60"/>
    </location>
</feature>
<protein>
    <submittedName>
        <fullName evidence="2">Uncharacterized protein</fullName>
    </submittedName>
</protein>
<dbReference type="Proteomes" id="UP001596183">
    <property type="component" value="Unassembled WGS sequence"/>
</dbReference>
<gene>
    <name evidence="2" type="ORF">ACFP2V_01440</name>
</gene>
<accession>A0ABW0XG98</accession>
<name>A0ABW0XG98_9ACTN</name>
<keyword evidence="3" id="KW-1185">Reference proteome</keyword>
<reference evidence="3" key="1">
    <citation type="journal article" date="2019" name="Int. J. Syst. Evol. Microbiol.">
        <title>The Global Catalogue of Microorganisms (GCM) 10K type strain sequencing project: providing services to taxonomists for standard genome sequencing and annotation.</title>
        <authorList>
            <consortium name="The Broad Institute Genomics Platform"/>
            <consortium name="The Broad Institute Genome Sequencing Center for Infectious Disease"/>
            <person name="Wu L."/>
            <person name="Ma J."/>
        </authorList>
    </citation>
    <scope>NUCLEOTIDE SEQUENCE [LARGE SCALE GENOMIC DNA]</scope>
    <source>
        <strain evidence="3">JCM 13852</strain>
    </source>
</reference>
<proteinExistence type="predicted"/>
<dbReference type="RefSeq" id="WP_381204434.1">
    <property type="nucleotide sequence ID" value="NZ_JBHSPC010000007.1"/>
</dbReference>
<evidence type="ECO:0000313" key="3">
    <source>
        <dbReference type="Proteomes" id="UP001596183"/>
    </source>
</evidence>
<comment type="caution">
    <text evidence="2">The sequence shown here is derived from an EMBL/GenBank/DDBJ whole genome shotgun (WGS) entry which is preliminary data.</text>
</comment>
<dbReference type="EMBL" id="JBHSPC010000007">
    <property type="protein sequence ID" value="MFC5668823.1"/>
    <property type="molecule type" value="Genomic_DNA"/>
</dbReference>
<feature type="compositionally biased region" description="Basic and acidic residues" evidence="1">
    <location>
        <begin position="7"/>
        <end position="23"/>
    </location>
</feature>
<sequence>MTVRTGDGTDRGRKTSWTDRPEQADTTLSWVRVDRWRGDASKPAGRATGQAGTAVTRSTL</sequence>
<evidence type="ECO:0000313" key="2">
    <source>
        <dbReference type="EMBL" id="MFC5668823.1"/>
    </source>
</evidence>
<feature type="region of interest" description="Disordered" evidence="1">
    <location>
        <begin position="1"/>
        <end position="60"/>
    </location>
</feature>
<organism evidence="2 3">
    <name type="scientific">Streptomyces incanus</name>
    <dbReference type="NCBI Taxonomy" id="887453"/>
    <lineage>
        <taxon>Bacteria</taxon>
        <taxon>Bacillati</taxon>
        <taxon>Actinomycetota</taxon>
        <taxon>Actinomycetes</taxon>
        <taxon>Kitasatosporales</taxon>
        <taxon>Streptomycetaceae</taxon>
        <taxon>Streptomyces</taxon>
    </lineage>
</organism>